<protein>
    <recommendedName>
        <fullName evidence="2">AMP-dependent synthetase/ligase domain-containing protein</fullName>
    </recommendedName>
</protein>
<evidence type="ECO:0000313" key="4">
    <source>
        <dbReference type="Proteomes" id="UP000031364"/>
    </source>
</evidence>
<dbReference type="InterPro" id="IPR020845">
    <property type="entry name" value="AMP-binding_CS"/>
</dbReference>
<dbReference type="EMBL" id="JNFP01000046">
    <property type="protein sequence ID" value="KIA61384.1"/>
    <property type="molecule type" value="Genomic_DNA"/>
</dbReference>
<dbReference type="InterPro" id="IPR045851">
    <property type="entry name" value="AMP-bd_C_sf"/>
</dbReference>
<dbReference type="SUPFAM" id="SSF56801">
    <property type="entry name" value="Acetyl-CoA synthetase-like"/>
    <property type="match status" value="1"/>
</dbReference>
<keyword evidence="4" id="KW-1185">Reference proteome</keyword>
<evidence type="ECO:0000256" key="1">
    <source>
        <dbReference type="ARBA" id="ARBA00006432"/>
    </source>
</evidence>
<dbReference type="RefSeq" id="WP_043677720.1">
    <property type="nucleotide sequence ID" value="NZ_BDCI01000048.1"/>
</dbReference>
<dbReference type="Pfam" id="PF00501">
    <property type="entry name" value="AMP-binding"/>
    <property type="match status" value="1"/>
</dbReference>
<dbReference type="InterPro" id="IPR042099">
    <property type="entry name" value="ANL_N_sf"/>
</dbReference>
<dbReference type="PANTHER" id="PTHR22754">
    <property type="entry name" value="DISCO-INTERACTING PROTEIN 2 DIP2 -RELATED"/>
    <property type="match status" value="1"/>
</dbReference>
<accession>A0ABR4Z8L9</accession>
<comment type="caution">
    <text evidence="3">The sequence shown here is derived from an EMBL/GenBank/DDBJ whole genome shotgun (WGS) entry which is preliminary data.</text>
</comment>
<gene>
    <name evidence="3" type="ORF">FG87_31330</name>
</gene>
<proteinExistence type="inferred from homology"/>
<dbReference type="PANTHER" id="PTHR22754:SF32">
    <property type="entry name" value="DISCO-INTERACTING PROTEIN 2"/>
    <property type="match status" value="1"/>
</dbReference>
<dbReference type="Gene3D" id="3.30.300.30">
    <property type="match status" value="1"/>
</dbReference>
<dbReference type="InterPro" id="IPR000873">
    <property type="entry name" value="AMP-dep_synth/lig_dom"/>
</dbReference>
<dbReference type="Gene3D" id="3.40.50.12780">
    <property type="entry name" value="N-terminal domain of ligase-like"/>
    <property type="match status" value="1"/>
</dbReference>
<dbReference type="PROSITE" id="PS00455">
    <property type="entry name" value="AMP_BINDING"/>
    <property type="match status" value="1"/>
</dbReference>
<comment type="similarity">
    <text evidence="1">Belongs to the ATP-dependent AMP-binding enzyme family.</text>
</comment>
<organism evidence="3 4">
    <name type="scientific">Nocardia vulneris</name>
    <dbReference type="NCBI Taxonomy" id="1141657"/>
    <lineage>
        <taxon>Bacteria</taxon>
        <taxon>Bacillati</taxon>
        <taxon>Actinomycetota</taxon>
        <taxon>Actinomycetes</taxon>
        <taxon>Mycobacteriales</taxon>
        <taxon>Nocardiaceae</taxon>
        <taxon>Nocardia</taxon>
    </lineage>
</organism>
<evidence type="ECO:0000259" key="2">
    <source>
        <dbReference type="Pfam" id="PF00501"/>
    </source>
</evidence>
<dbReference type="Proteomes" id="UP000031364">
    <property type="component" value="Unassembled WGS sequence"/>
</dbReference>
<sequence length="554" mass="58873">MTLWQRLFEDSRSFGSSAAFWVDGGYVATSWAELVAGAQDTTRALRRHGVGPGTRVAIVLTNGPHAARALVASWMCGAVVASLPVRVAGTDAAGYADQLRVVLDQLEPVVLLADAALLASLPGPRDDGVPHVAFESLGRERDSVEPAPPGADEVAFIQYSSGSTGSPKGCMLTPRAIAAQLDMLANLTEAEPGEVGVCWLPWSHDMGLFGGLLSGWWNDVTTYYSTPQRFLMSPKTWFEDIARYGAHYTAGSPTALQVAARVTRLRAKQLPGSLAQLKAAIIGAERVYWEVLESAVADLGRFGLRRQALMPAYGLAEGTLAVTATPLTEEPRFLAMDATALAAGRLRRVDPADPGATKVVSAGPVCPGTELVEPGPDQERLAPIRFRSVSLACGYYGDPARTGQHFDDGVLDPGDLGFVVDGHLYPVGRSDDMISVGGRNVYLREVEKAIEVSGGLRWGCSTLVDSARVGRPWLTLLVESGGARTDFGEVARGAAAAAMATGALELDECVFLRRNALPRTPSGKIQRHRCRERLAAGGFARVATVQLAEQAEPA</sequence>
<name>A0ABR4Z8L9_9NOCA</name>
<reference evidence="3 4" key="1">
    <citation type="journal article" date="2014" name="Int. J. Syst. Evol. Microbiol.">
        <title>Nocardia vulneris sp. nov., isolated from wounds of human patients in North America.</title>
        <authorList>
            <person name="Lasker B.A."/>
            <person name="Bell M."/>
            <person name="Klenk H.P."/>
            <person name="Sproer C."/>
            <person name="Schumann C."/>
            <person name="Schumann P."/>
            <person name="Brown J.M."/>
        </authorList>
    </citation>
    <scope>NUCLEOTIDE SEQUENCE [LARGE SCALE GENOMIC DNA]</scope>
    <source>
        <strain evidence="3 4">W9851</strain>
    </source>
</reference>
<feature type="domain" description="AMP-dependent synthetase/ligase" evidence="2">
    <location>
        <begin position="18"/>
        <end position="336"/>
    </location>
</feature>
<evidence type="ECO:0000313" key="3">
    <source>
        <dbReference type="EMBL" id="KIA61384.1"/>
    </source>
</evidence>